<dbReference type="InterPro" id="IPR036565">
    <property type="entry name" value="Mur-like_cat_sf"/>
</dbReference>
<dbReference type="InterPro" id="IPR036615">
    <property type="entry name" value="Mur_ligase_C_dom_sf"/>
</dbReference>
<dbReference type="Gene3D" id="3.90.190.20">
    <property type="entry name" value="Mur ligase, C-terminal domain"/>
    <property type="match status" value="1"/>
</dbReference>
<dbReference type="Pfam" id="PF02875">
    <property type="entry name" value="Mur_ligase_C"/>
    <property type="match status" value="1"/>
</dbReference>
<name>A0A382PG65_9ZZZZ</name>
<dbReference type="PANTHER" id="PTHR23135">
    <property type="entry name" value="MUR LIGASE FAMILY MEMBER"/>
    <property type="match status" value="1"/>
</dbReference>
<organism evidence="4">
    <name type="scientific">marine metagenome</name>
    <dbReference type="NCBI Taxonomy" id="408172"/>
    <lineage>
        <taxon>unclassified sequences</taxon>
        <taxon>metagenomes</taxon>
        <taxon>ecological metagenomes</taxon>
    </lineage>
</organism>
<dbReference type="EMBL" id="UINC01107180">
    <property type="protein sequence ID" value="SVC72363.1"/>
    <property type="molecule type" value="Genomic_DNA"/>
</dbReference>
<dbReference type="GO" id="GO:0051301">
    <property type="term" value="P:cell division"/>
    <property type="evidence" value="ECO:0007669"/>
    <property type="project" value="InterPro"/>
</dbReference>
<feature type="domain" description="Mur ligase central" evidence="3">
    <location>
        <begin position="1"/>
        <end position="135"/>
    </location>
</feature>
<dbReference type="SUPFAM" id="SSF53244">
    <property type="entry name" value="MurD-like peptide ligases, peptide-binding domain"/>
    <property type="match status" value="1"/>
</dbReference>
<accession>A0A382PG65</accession>
<evidence type="ECO:0000313" key="4">
    <source>
        <dbReference type="EMBL" id="SVC72363.1"/>
    </source>
</evidence>
<evidence type="ECO:0000256" key="1">
    <source>
        <dbReference type="ARBA" id="ARBA00005898"/>
    </source>
</evidence>
<dbReference type="InterPro" id="IPR013221">
    <property type="entry name" value="Mur_ligase_cen"/>
</dbReference>
<sequence>MVTEGCIYGVMEVSSHALLQHRVHDLKFDTVAFTNLTQDHLDYHGSMENYYEAKRSLFELHAKGGMIVNGDDQYGSLLAQEYAVTTVGKTESARLRIEAVELDQSGSRFRFDGTQFQTPLIGRHNVENSAMAIAIVQQAAGISLDQCVEGLVKARPVPGRLEAIEENQPFGVYVDYAHTDDALSNVLEALREITPGKLQVVFGCGGNRDAGKRGKMGRIASELADAVTVTTDNPRNEDPSIIAQQIAEGCSSVKQEGWRIELDRARAIDEVLRSAQPGDTVLVAGKGHETYQEVNESVIPFDDREQTRTILANLGFERQ</sequence>
<evidence type="ECO:0000259" key="2">
    <source>
        <dbReference type="Pfam" id="PF02875"/>
    </source>
</evidence>
<dbReference type="GO" id="GO:0016881">
    <property type="term" value="F:acid-amino acid ligase activity"/>
    <property type="evidence" value="ECO:0007669"/>
    <property type="project" value="InterPro"/>
</dbReference>
<proteinExistence type="inferred from homology"/>
<protein>
    <recommendedName>
        <fullName evidence="5">Mur ligase central domain-containing protein</fullName>
    </recommendedName>
</protein>
<dbReference type="PANTHER" id="PTHR23135:SF4">
    <property type="entry name" value="UDP-N-ACETYLMURAMOYL-L-ALANYL-D-GLUTAMATE--2,6-DIAMINOPIMELATE LIGASE MURE HOMOLOG, CHLOROPLASTIC"/>
    <property type="match status" value="1"/>
</dbReference>
<evidence type="ECO:0000259" key="3">
    <source>
        <dbReference type="Pfam" id="PF08245"/>
    </source>
</evidence>
<dbReference type="GO" id="GO:0008360">
    <property type="term" value="P:regulation of cell shape"/>
    <property type="evidence" value="ECO:0007669"/>
    <property type="project" value="InterPro"/>
</dbReference>
<dbReference type="Pfam" id="PF08245">
    <property type="entry name" value="Mur_ligase_M"/>
    <property type="match status" value="1"/>
</dbReference>
<dbReference type="SUPFAM" id="SSF53623">
    <property type="entry name" value="MurD-like peptide ligases, catalytic domain"/>
    <property type="match status" value="1"/>
</dbReference>
<gene>
    <name evidence="4" type="ORF">METZ01_LOCUS325217</name>
</gene>
<dbReference type="InterPro" id="IPR005761">
    <property type="entry name" value="UDP-N-AcMur-Glu-dNH2Pim_ligase"/>
</dbReference>
<dbReference type="NCBIfam" id="TIGR01085">
    <property type="entry name" value="murE"/>
    <property type="match status" value="1"/>
</dbReference>
<dbReference type="GO" id="GO:0005737">
    <property type="term" value="C:cytoplasm"/>
    <property type="evidence" value="ECO:0007669"/>
    <property type="project" value="InterPro"/>
</dbReference>
<evidence type="ECO:0008006" key="5">
    <source>
        <dbReference type="Google" id="ProtNLM"/>
    </source>
</evidence>
<reference evidence="4" key="1">
    <citation type="submission" date="2018-05" db="EMBL/GenBank/DDBJ databases">
        <authorList>
            <person name="Lanie J.A."/>
            <person name="Ng W.-L."/>
            <person name="Kazmierczak K.M."/>
            <person name="Andrzejewski T.M."/>
            <person name="Davidsen T.M."/>
            <person name="Wayne K.J."/>
            <person name="Tettelin H."/>
            <person name="Glass J.I."/>
            <person name="Rusch D."/>
            <person name="Podicherti R."/>
            <person name="Tsui H.-C.T."/>
            <person name="Winkler M.E."/>
        </authorList>
    </citation>
    <scope>NUCLEOTIDE SEQUENCE</scope>
</reference>
<dbReference type="Gene3D" id="3.40.1190.10">
    <property type="entry name" value="Mur-like, catalytic domain"/>
    <property type="match status" value="1"/>
</dbReference>
<dbReference type="GO" id="GO:0005524">
    <property type="term" value="F:ATP binding"/>
    <property type="evidence" value="ECO:0007669"/>
    <property type="project" value="InterPro"/>
</dbReference>
<comment type="similarity">
    <text evidence="1">Belongs to the MurCDEF family. MurE subfamily.</text>
</comment>
<dbReference type="AlphaFoldDB" id="A0A382PG65"/>
<dbReference type="InterPro" id="IPR004101">
    <property type="entry name" value="Mur_ligase_C"/>
</dbReference>
<feature type="domain" description="Mur ligase C-terminal" evidence="2">
    <location>
        <begin position="159"/>
        <end position="287"/>
    </location>
</feature>